<dbReference type="WBParaSite" id="Smp_329920.1">
    <property type="protein sequence ID" value="Smp_329920.1"/>
    <property type="gene ID" value="Smp_329920"/>
</dbReference>
<organism evidence="1 2">
    <name type="scientific">Schistosoma mansoni</name>
    <name type="common">Blood fluke</name>
    <dbReference type="NCBI Taxonomy" id="6183"/>
    <lineage>
        <taxon>Eukaryota</taxon>
        <taxon>Metazoa</taxon>
        <taxon>Spiralia</taxon>
        <taxon>Lophotrochozoa</taxon>
        <taxon>Platyhelminthes</taxon>
        <taxon>Trematoda</taxon>
        <taxon>Digenea</taxon>
        <taxon>Strigeidida</taxon>
        <taxon>Schistosomatoidea</taxon>
        <taxon>Schistosomatidae</taxon>
        <taxon>Schistosoma</taxon>
    </lineage>
</organism>
<reference evidence="1" key="1">
    <citation type="journal article" date="2012" name="PLoS Negl. Trop. Dis.">
        <title>A systematically improved high quality genome and transcriptome of the human blood fluke Schistosoma mansoni.</title>
        <authorList>
            <person name="Protasio A.V."/>
            <person name="Tsai I.J."/>
            <person name="Babbage A."/>
            <person name="Nichol S."/>
            <person name="Hunt M."/>
            <person name="Aslett M.A."/>
            <person name="De Silva N."/>
            <person name="Velarde G.S."/>
            <person name="Anderson T.J."/>
            <person name="Clark R.C."/>
            <person name="Davidson C."/>
            <person name="Dillon G.P."/>
            <person name="Holroyd N.E."/>
            <person name="LoVerde P.T."/>
            <person name="Lloyd C."/>
            <person name="McQuillan J."/>
            <person name="Oliveira G."/>
            <person name="Otto T.D."/>
            <person name="Parker-Manuel S.J."/>
            <person name="Quail M.A."/>
            <person name="Wilson R.A."/>
            <person name="Zerlotini A."/>
            <person name="Dunne D.W."/>
            <person name="Berriman M."/>
        </authorList>
    </citation>
    <scope>NUCLEOTIDE SEQUENCE [LARGE SCALE GENOMIC DNA]</scope>
    <source>
        <strain evidence="1">Puerto Rican</strain>
    </source>
</reference>
<proteinExistence type="predicted"/>
<evidence type="ECO:0000313" key="2">
    <source>
        <dbReference type="WBParaSite" id="Smp_329920.1"/>
    </source>
</evidence>
<keyword evidence="1" id="KW-1185">Reference proteome</keyword>
<accession>A0A5K4F923</accession>
<evidence type="ECO:0000313" key="1">
    <source>
        <dbReference type="Proteomes" id="UP000008854"/>
    </source>
</evidence>
<name>A0A5K4F923_SCHMA</name>
<dbReference type="InParanoid" id="A0A5K4F923"/>
<reference evidence="2" key="2">
    <citation type="submission" date="2019-11" db="UniProtKB">
        <authorList>
            <consortium name="WormBaseParasite"/>
        </authorList>
    </citation>
    <scope>IDENTIFICATION</scope>
    <source>
        <strain evidence="2">Puerto Rican</strain>
    </source>
</reference>
<dbReference type="AlphaFoldDB" id="A0A5K4F923"/>
<dbReference type="Proteomes" id="UP000008854">
    <property type="component" value="Unassembled WGS sequence"/>
</dbReference>
<sequence length="65" mass="7514">MCYYCYSQFTDVVQVQTNVLISKLRCLTCNSNGNNQFDQLFKKETTGTTHKIRTTSMDGYMTDII</sequence>
<protein>
    <submittedName>
        <fullName evidence="2">Uncharacterized protein</fullName>
    </submittedName>
</protein>